<dbReference type="GO" id="GO:0055088">
    <property type="term" value="P:lipid homeostasis"/>
    <property type="evidence" value="ECO:0007669"/>
    <property type="project" value="TreeGrafter"/>
</dbReference>
<dbReference type="SUPFAM" id="SSF52151">
    <property type="entry name" value="FabD/lysophospholipase-like"/>
    <property type="match status" value="1"/>
</dbReference>
<comment type="caution">
    <text evidence="2">Lacks conserved residue(s) required for the propagation of feature annotation.</text>
</comment>
<keyword evidence="3" id="KW-1133">Transmembrane helix</keyword>
<sequence>MKSKASIGKQQGSQTKLRPALDSINLSFTGCGFIGIYYLGVAACFREYCPQVFESKVSGVSIGAAFATLMACKLPL</sequence>
<evidence type="ECO:0000256" key="3">
    <source>
        <dbReference type="SAM" id="Phobius"/>
    </source>
</evidence>
<feature type="domain" description="PNPLA" evidence="4">
    <location>
        <begin position="26"/>
        <end position="76"/>
    </location>
</feature>
<accession>A0A3S3NSW3</accession>
<evidence type="ECO:0000259" key="4">
    <source>
        <dbReference type="PROSITE" id="PS51635"/>
    </source>
</evidence>
<dbReference type="EMBL" id="NCKU01010081">
    <property type="protein sequence ID" value="RWS00977.1"/>
    <property type="molecule type" value="Genomic_DNA"/>
</dbReference>
<name>A0A3S3NSW3_9ACAR</name>
<feature type="transmembrane region" description="Helical" evidence="3">
    <location>
        <begin position="20"/>
        <end position="40"/>
    </location>
</feature>
<dbReference type="EMBL" id="NCKU01009790">
    <property type="protein sequence ID" value="RWS01130.1"/>
    <property type="molecule type" value="Genomic_DNA"/>
</dbReference>
<gene>
    <name evidence="5" type="ORF">B4U79_08970</name>
    <name evidence="7" type="ORF">B4U79_15173</name>
    <name evidence="6" type="ORF">B4U79_15680</name>
</gene>
<organism evidence="6 8">
    <name type="scientific">Dinothrombium tinctorium</name>
    <dbReference type="NCBI Taxonomy" id="1965070"/>
    <lineage>
        <taxon>Eukaryota</taxon>
        <taxon>Metazoa</taxon>
        <taxon>Ecdysozoa</taxon>
        <taxon>Arthropoda</taxon>
        <taxon>Chelicerata</taxon>
        <taxon>Arachnida</taxon>
        <taxon>Acari</taxon>
        <taxon>Acariformes</taxon>
        <taxon>Trombidiformes</taxon>
        <taxon>Prostigmata</taxon>
        <taxon>Anystina</taxon>
        <taxon>Parasitengona</taxon>
        <taxon>Trombidioidea</taxon>
        <taxon>Trombidiidae</taxon>
        <taxon>Dinothrombium</taxon>
    </lineage>
</organism>
<dbReference type="STRING" id="1965070.A0A3S3NSW3"/>
<feature type="short sequence motif" description="GXGXXG" evidence="2">
    <location>
        <begin position="30"/>
        <end position="35"/>
    </location>
</feature>
<feature type="non-terminal residue" evidence="6">
    <location>
        <position position="76"/>
    </location>
</feature>
<dbReference type="GO" id="GO:0005811">
    <property type="term" value="C:lipid droplet"/>
    <property type="evidence" value="ECO:0007669"/>
    <property type="project" value="TreeGrafter"/>
</dbReference>
<keyword evidence="1" id="KW-0443">Lipid metabolism</keyword>
<dbReference type="InterPro" id="IPR033562">
    <property type="entry name" value="PLPL"/>
</dbReference>
<dbReference type="InterPro" id="IPR002641">
    <property type="entry name" value="PNPLA_dom"/>
</dbReference>
<dbReference type="PANTHER" id="PTHR12406:SF41">
    <property type="entry name" value="BRUMMER, ISOFORM B-RELATED"/>
    <property type="match status" value="1"/>
</dbReference>
<evidence type="ECO:0000313" key="6">
    <source>
        <dbReference type="EMBL" id="RWS01130.1"/>
    </source>
</evidence>
<protein>
    <submittedName>
        <fullName evidence="6">Patatin-like phospholipase domain-containing protein 2</fullName>
    </submittedName>
</protein>
<evidence type="ECO:0000313" key="8">
    <source>
        <dbReference type="Proteomes" id="UP000285301"/>
    </source>
</evidence>
<reference evidence="6" key="2">
    <citation type="submission" date="2018-11" db="EMBL/GenBank/DDBJ databases">
        <title>Trombidioid mite genomics.</title>
        <authorList>
            <person name="Dong X."/>
        </authorList>
    </citation>
    <scope>NUCLEOTIDE SEQUENCE</scope>
    <source>
        <strain evidence="6">UoL-WK</strain>
    </source>
</reference>
<dbReference type="AlphaFoldDB" id="A0A3S3NSW3"/>
<dbReference type="PANTHER" id="PTHR12406">
    <property type="entry name" value="CALCIUM-INDEPENDENT PHOSPHOLIPASE A2 IPLA2 -RELATED"/>
    <property type="match status" value="1"/>
</dbReference>
<keyword evidence="8" id="KW-1185">Reference proteome</keyword>
<dbReference type="InterPro" id="IPR016035">
    <property type="entry name" value="Acyl_Trfase/lysoPLipase"/>
</dbReference>
<proteinExistence type="predicted"/>
<comment type="caution">
    <text evidence="6">The sequence shown here is derived from an EMBL/GenBank/DDBJ whole genome shotgun (WGS) entry which is preliminary data.</text>
</comment>
<dbReference type="GO" id="GO:0016020">
    <property type="term" value="C:membrane"/>
    <property type="evidence" value="ECO:0007669"/>
    <property type="project" value="TreeGrafter"/>
</dbReference>
<feature type="short sequence motif" description="GXSXG" evidence="2">
    <location>
        <begin position="59"/>
        <end position="63"/>
    </location>
</feature>
<dbReference type="Proteomes" id="UP000285301">
    <property type="component" value="Unassembled WGS sequence"/>
</dbReference>
<evidence type="ECO:0000256" key="2">
    <source>
        <dbReference type="PROSITE-ProRule" id="PRU01161"/>
    </source>
</evidence>
<dbReference type="GO" id="GO:0019433">
    <property type="term" value="P:triglyceride catabolic process"/>
    <property type="evidence" value="ECO:0007669"/>
    <property type="project" value="TreeGrafter"/>
</dbReference>
<dbReference type="Gene3D" id="3.40.1090.10">
    <property type="entry name" value="Cytosolic phospholipase A2 catalytic domain"/>
    <property type="match status" value="1"/>
</dbReference>
<dbReference type="OrthoDB" id="6514860at2759"/>
<evidence type="ECO:0000313" key="7">
    <source>
        <dbReference type="EMBL" id="RWS01812.1"/>
    </source>
</evidence>
<dbReference type="GO" id="GO:0005737">
    <property type="term" value="C:cytoplasm"/>
    <property type="evidence" value="ECO:0007669"/>
    <property type="project" value="TreeGrafter"/>
</dbReference>
<dbReference type="PROSITE" id="PS51635">
    <property type="entry name" value="PNPLA"/>
    <property type="match status" value="1"/>
</dbReference>
<evidence type="ECO:0000256" key="1">
    <source>
        <dbReference type="ARBA" id="ARBA00023098"/>
    </source>
</evidence>
<dbReference type="GO" id="GO:0004806">
    <property type="term" value="F:triacylglycerol lipase activity"/>
    <property type="evidence" value="ECO:0007669"/>
    <property type="project" value="TreeGrafter"/>
</dbReference>
<dbReference type="EMBL" id="NCKU01008579">
    <property type="protein sequence ID" value="RWS01812.1"/>
    <property type="molecule type" value="Genomic_DNA"/>
</dbReference>
<keyword evidence="3" id="KW-0812">Transmembrane</keyword>
<reference evidence="6 8" key="1">
    <citation type="journal article" date="2018" name="Gigascience">
        <title>Genomes of trombidid mites reveal novel predicted allergens and laterally-transferred genes associated with secondary metabolism.</title>
        <authorList>
            <person name="Dong X."/>
            <person name="Chaisiri K."/>
            <person name="Xia D."/>
            <person name="Armstrong S.D."/>
            <person name="Fang Y."/>
            <person name="Donnelly M.J."/>
            <person name="Kadowaki T."/>
            <person name="McGarry J.W."/>
            <person name="Darby A.C."/>
            <person name="Makepeace B.L."/>
        </authorList>
    </citation>
    <scope>NUCLEOTIDE SEQUENCE [LARGE SCALE GENOMIC DNA]</scope>
    <source>
        <strain evidence="6">UoL-WK</strain>
    </source>
</reference>
<evidence type="ECO:0000313" key="5">
    <source>
        <dbReference type="EMBL" id="RWS00977.1"/>
    </source>
</evidence>
<keyword evidence="3" id="KW-0472">Membrane</keyword>